<organism evidence="1 2">
    <name type="scientific">Synaphobranchus kaupii</name>
    <name type="common">Kaup's arrowtooth eel</name>
    <dbReference type="NCBI Taxonomy" id="118154"/>
    <lineage>
        <taxon>Eukaryota</taxon>
        <taxon>Metazoa</taxon>
        <taxon>Chordata</taxon>
        <taxon>Craniata</taxon>
        <taxon>Vertebrata</taxon>
        <taxon>Euteleostomi</taxon>
        <taxon>Actinopterygii</taxon>
        <taxon>Neopterygii</taxon>
        <taxon>Teleostei</taxon>
        <taxon>Anguilliformes</taxon>
        <taxon>Synaphobranchidae</taxon>
        <taxon>Synaphobranchus</taxon>
    </lineage>
</organism>
<evidence type="ECO:0000313" key="2">
    <source>
        <dbReference type="Proteomes" id="UP001152622"/>
    </source>
</evidence>
<comment type="caution">
    <text evidence="1">The sequence shown here is derived from an EMBL/GenBank/DDBJ whole genome shotgun (WGS) entry which is preliminary data.</text>
</comment>
<evidence type="ECO:0000313" key="1">
    <source>
        <dbReference type="EMBL" id="KAJ8333449.1"/>
    </source>
</evidence>
<dbReference type="Proteomes" id="UP001152622">
    <property type="component" value="Chromosome 23"/>
</dbReference>
<protein>
    <submittedName>
        <fullName evidence="1">Uncharacterized protein</fullName>
    </submittedName>
</protein>
<name>A0A9Q1IBE2_SYNKA</name>
<keyword evidence="2" id="KW-1185">Reference proteome</keyword>
<proteinExistence type="predicted"/>
<sequence length="113" mass="12593">MVADVSLAKGENSSIRALLSREKLSRTKGGCDSINARTGLDVVFQISLTRSCLVAQGRSKRQCSSSRRYRDRYRPYLVTEKRSDAVTLEFLLNGEVESRRHISDLLVGGEVDS</sequence>
<reference evidence="1" key="1">
    <citation type="journal article" date="2023" name="Science">
        <title>Genome structures resolve the early diversification of teleost fishes.</title>
        <authorList>
            <person name="Parey E."/>
            <person name="Louis A."/>
            <person name="Montfort J."/>
            <person name="Bouchez O."/>
            <person name="Roques C."/>
            <person name="Iampietro C."/>
            <person name="Lluch J."/>
            <person name="Castinel A."/>
            <person name="Donnadieu C."/>
            <person name="Desvignes T."/>
            <person name="Floi Bucao C."/>
            <person name="Jouanno E."/>
            <person name="Wen M."/>
            <person name="Mejri S."/>
            <person name="Dirks R."/>
            <person name="Jansen H."/>
            <person name="Henkel C."/>
            <person name="Chen W.J."/>
            <person name="Zahm M."/>
            <person name="Cabau C."/>
            <person name="Klopp C."/>
            <person name="Thompson A.W."/>
            <person name="Robinson-Rechavi M."/>
            <person name="Braasch I."/>
            <person name="Lecointre G."/>
            <person name="Bobe J."/>
            <person name="Postlethwait J.H."/>
            <person name="Berthelot C."/>
            <person name="Roest Crollius H."/>
            <person name="Guiguen Y."/>
        </authorList>
    </citation>
    <scope>NUCLEOTIDE SEQUENCE</scope>
    <source>
        <strain evidence="1">WJC10195</strain>
    </source>
</reference>
<dbReference type="EMBL" id="JAINUF010000023">
    <property type="protein sequence ID" value="KAJ8333449.1"/>
    <property type="molecule type" value="Genomic_DNA"/>
</dbReference>
<accession>A0A9Q1IBE2</accession>
<dbReference type="AlphaFoldDB" id="A0A9Q1IBE2"/>
<gene>
    <name evidence="1" type="ORF">SKAU_G00414570</name>
</gene>